<sequence length="83" mass="9565">MWEPGLIPTACQLLDWRDARHFDRFRDLPCVLCEHPTPMRSHHGEPVHKTCAEAWITAHPVEARLGRFASDLRPKGKDDDDHA</sequence>
<dbReference type="eggNOG" id="ENOG5031RX3">
    <property type="taxonomic scope" value="Bacteria"/>
</dbReference>
<reference evidence="1 2" key="1">
    <citation type="submission" date="2014-02" db="EMBL/GenBank/DDBJ databases">
        <title>The genome announcement of Streptomyces toyocaensis NRRL15009.</title>
        <authorList>
            <person name="Hong H.-J."/>
            <person name="Kwun M.J."/>
        </authorList>
    </citation>
    <scope>NUCLEOTIDE SEQUENCE [LARGE SCALE GENOMIC DNA]</scope>
    <source>
        <strain evidence="1 2">NRRL 15009</strain>
    </source>
</reference>
<dbReference type="EMBL" id="JFCB01000043">
    <property type="protein sequence ID" value="KES03416.1"/>
    <property type="molecule type" value="Genomic_DNA"/>
</dbReference>
<protein>
    <submittedName>
        <fullName evidence="1">Uncharacterized protein</fullName>
    </submittedName>
</protein>
<accession>A0A081XIP3</accession>
<dbReference type="RefSeq" id="WP_037940378.1">
    <property type="nucleotide sequence ID" value="NZ_JBFADL010000038.1"/>
</dbReference>
<evidence type="ECO:0000313" key="2">
    <source>
        <dbReference type="Proteomes" id="UP000028341"/>
    </source>
</evidence>
<evidence type="ECO:0000313" key="1">
    <source>
        <dbReference type="EMBL" id="KES03416.1"/>
    </source>
</evidence>
<keyword evidence="2" id="KW-1185">Reference proteome</keyword>
<gene>
    <name evidence="1" type="ORF">BU52_30735</name>
</gene>
<organism evidence="1 2">
    <name type="scientific">Streptomyces toyocaensis</name>
    <dbReference type="NCBI Taxonomy" id="55952"/>
    <lineage>
        <taxon>Bacteria</taxon>
        <taxon>Bacillati</taxon>
        <taxon>Actinomycetota</taxon>
        <taxon>Actinomycetes</taxon>
        <taxon>Kitasatosporales</taxon>
        <taxon>Streptomycetaceae</taxon>
        <taxon>Streptomyces</taxon>
    </lineage>
</organism>
<name>A0A081XIP3_STRTO</name>
<proteinExistence type="predicted"/>
<dbReference type="Proteomes" id="UP000028341">
    <property type="component" value="Unassembled WGS sequence"/>
</dbReference>
<comment type="caution">
    <text evidence="1">The sequence shown here is derived from an EMBL/GenBank/DDBJ whole genome shotgun (WGS) entry which is preliminary data.</text>
</comment>
<dbReference type="AlphaFoldDB" id="A0A081XIP3"/>